<feature type="chain" id="PRO_5039133480" description="Protein-tyrosine sulfotransferase" evidence="14">
    <location>
        <begin position="21"/>
        <end position="392"/>
    </location>
</feature>
<keyword evidence="7" id="KW-1133">Transmembrane helix</keyword>
<dbReference type="PANTHER" id="PTHR12788">
    <property type="entry name" value="PROTEIN-TYROSINE SULFOTRANSFERASE 2"/>
    <property type="match status" value="1"/>
</dbReference>
<dbReference type="AlphaFoldDB" id="A0A9D3NFE4"/>
<evidence type="ECO:0000256" key="12">
    <source>
        <dbReference type="ARBA" id="ARBA00048460"/>
    </source>
</evidence>
<protein>
    <recommendedName>
        <fullName evidence="13">Protein-tyrosine sulfotransferase</fullName>
        <ecNumber evidence="13">2.8.2.20</ecNumber>
    </recommendedName>
</protein>
<feature type="signal peptide" evidence="14">
    <location>
        <begin position="1"/>
        <end position="20"/>
    </location>
</feature>
<evidence type="ECO:0000256" key="7">
    <source>
        <dbReference type="ARBA" id="ARBA00022989"/>
    </source>
</evidence>
<evidence type="ECO:0000256" key="5">
    <source>
        <dbReference type="ARBA" id="ARBA00022692"/>
    </source>
</evidence>
<evidence type="ECO:0000313" key="16">
    <source>
        <dbReference type="Proteomes" id="UP000824219"/>
    </source>
</evidence>
<dbReference type="Proteomes" id="UP000824219">
    <property type="component" value="Linkage Group LG16"/>
</dbReference>
<evidence type="ECO:0000256" key="14">
    <source>
        <dbReference type="SAM" id="SignalP"/>
    </source>
</evidence>
<evidence type="ECO:0000256" key="13">
    <source>
        <dbReference type="RuleBase" id="RU365018"/>
    </source>
</evidence>
<evidence type="ECO:0000256" key="2">
    <source>
        <dbReference type="ARBA" id="ARBA00004323"/>
    </source>
</evidence>
<evidence type="ECO:0000256" key="9">
    <source>
        <dbReference type="ARBA" id="ARBA00023136"/>
    </source>
</evidence>
<dbReference type="GO" id="GO:0000139">
    <property type="term" value="C:Golgi membrane"/>
    <property type="evidence" value="ECO:0007669"/>
    <property type="project" value="UniProtKB-SubCell"/>
</dbReference>
<keyword evidence="6" id="KW-0735">Signal-anchor</keyword>
<gene>
    <name evidence="15" type="ORF">KOW79_013827</name>
</gene>
<dbReference type="EMBL" id="JAHKSW010000016">
    <property type="protein sequence ID" value="KAG7322481.1"/>
    <property type="molecule type" value="Genomic_DNA"/>
</dbReference>
<comment type="caution">
    <text evidence="15">The sequence shown here is derived from an EMBL/GenBank/DDBJ whole genome shotgun (WGS) entry which is preliminary data.</text>
</comment>
<evidence type="ECO:0000256" key="6">
    <source>
        <dbReference type="ARBA" id="ARBA00022968"/>
    </source>
</evidence>
<keyword evidence="10" id="KW-1015">Disulfide bond</keyword>
<dbReference type="PANTHER" id="PTHR12788:SF6">
    <property type="entry name" value="PROTEIN-TYROSINE SULFOTRANSFERASE 2"/>
    <property type="match status" value="1"/>
</dbReference>
<reference evidence="15 16" key="1">
    <citation type="submission" date="2021-06" db="EMBL/GenBank/DDBJ databases">
        <title>Chromosome-level genome assembly of the red-tail catfish (Hemibagrus wyckioides).</title>
        <authorList>
            <person name="Shao F."/>
        </authorList>
    </citation>
    <scope>NUCLEOTIDE SEQUENCE [LARGE SCALE GENOMIC DNA]</scope>
    <source>
        <strain evidence="15">EC202008001</strain>
        <tissue evidence="15">Blood</tissue>
    </source>
</reference>
<evidence type="ECO:0000256" key="10">
    <source>
        <dbReference type="ARBA" id="ARBA00023157"/>
    </source>
</evidence>
<keyword evidence="8" id="KW-0333">Golgi apparatus</keyword>
<evidence type="ECO:0000256" key="8">
    <source>
        <dbReference type="ARBA" id="ARBA00023034"/>
    </source>
</evidence>
<evidence type="ECO:0000256" key="11">
    <source>
        <dbReference type="ARBA" id="ARBA00023180"/>
    </source>
</evidence>
<keyword evidence="14" id="KW-0732">Signal</keyword>
<comment type="similarity">
    <text evidence="3 13">Belongs to the protein sulfotransferase family.</text>
</comment>
<sequence length="392" mass="44181">MRLSVRRGFILLLCLFGVYASVKALYHMLMCQGGYPHSLGVSVLVKGSNQTLYHYNQNSPMVFVGGVPRSGTTLMRAMLDAHPDIRCGEETRVIPRLLALRHGWRRSAEDRWALNEEAITQEMLDSATAAFLLEVIARHGEPAPLLCNKDPFTLKSSVYLSKLFPNSKFLLMVRDGRASVHSMISRQVTIAGFNLSSYRDCLSKWSQAIEVMLFQCTHVGSTRCMSIRYENLVLRPRTTMERVLEFLNVPWHEGVLHHEEAIGQPGGVSLSRIERSTDQVIKPVNLEALTRWVGHIPIDVLKDMDNIAPMLNKLGYDPTANPPSYGQPDPEVIHNTERVLKGDFKPPASLKRPSQENFKCSESLRKQHLLCKDADLCENSDWQNHHARGGAQ</sequence>
<keyword evidence="5" id="KW-0812">Transmembrane</keyword>
<dbReference type="OrthoDB" id="545675at2759"/>
<comment type="catalytic activity">
    <reaction evidence="12 13">
        <text>L-tyrosyl-[protein] + 3'-phosphoadenylyl sulfate = O-sulfo-L-tyrosine-[protein] + adenosine 3',5'-bisphosphate + H(+)</text>
        <dbReference type="Rhea" id="RHEA:16801"/>
        <dbReference type="Rhea" id="RHEA-COMP:10136"/>
        <dbReference type="Rhea" id="RHEA-COMP:11688"/>
        <dbReference type="ChEBI" id="CHEBI:15378"/>
        <dbReference type="ChEBI" id="CHEBI:46858"/>
        <dbReference type="ChEBI" id="CHEBI:58339"/>
        <dbReference type="ChEBI" id="CHEBI:58343"/>
        <dbReference type="ChEBI" id="CHEBI:65286"/>
        <dbReference type="EC" id="2.8.2.20"/>
    </reaction>
</comment>
<dbReference type="Pfam" id="PF13469">
    <property type="entry name" value="Sulfotransfer_3"/>
    <property type="match status" value="1"/>
</dbReference>
<comment type="function">
    <text evidence="1 13">Catalyzes the O-sulfation of tyrosine residues within acidic motifs of polypeptides, using 3'-phosphoadenylyl sulfate (PAPS) as cosubstrate.</text>
</comment>
<evidence type="ECO:0000256" key="3">
    <source>
        <dbReference type="ARBA" id="ARBA00009988"/>
    </source>
</evidence>
<dbReference type="SUPFAM" id="SSF52540">
    <property type="entry name" value="P-loop containing nucleoside triphosphate hydrolases"/>
    <property type="match status" value="1"/>
</dbReference>
<dbReference type="EC" id="2.8.2.20" evidence="13"/>
<evidence type="ECO:0000256" key="4">
    <source>
        <dbReference type="ARBA" id="ARBA00022679"/>
    </source>
</evidence>
<keyword evidence="16" id="KW-1185">Reference proteome</keyword>
<evidence type="ECO:0000313" key="15">
    <source>
        <dbReference type="EMBL" id="KAG7322481.1"/>
    </source>
</evidence>
<organism evidence="15 16">
    <name type="scientific">Hemibagrus wyckioides</name>
    <dbReference type="NCBI Taxonomy" id="337641"/>
    <lineage>
        <taxon>Eukaryota</taxon>
        <taxon>Metazoa</taxon>
        <taxon>Chordata</taxon>
        <taxon>Craniata</taxon>
        <taxon>Vertebrata</taxon>
        <taxon>Euteleostomi</taxon>
        <taxon>Actinopterygii</taxon>
        <taxon>Neopterygii</taxon>
        <taxon>Teleostei</taxon>
        <taxon>Ostariophysi</taxon>
        <taxon>Siluriformes</taxon>
        <taxon>Bagridae</taxon>
        <taxon>Hemibagrus</taxon>
    </lineage>
</organism>
<dbReference type="FunFam" id="3.40.50.300:FF:000290">
    <property type="entry name" value="Protein-tyrosine sulfotransferase"/>
    <property type="match status" value="1"/>
</dbReference>
<dbReference type="InterPro" id="IPR026634">
    <property type="entry name" value="TPST-like"/>
</dbReference>
<dbReference type="Gene3D" id="3.40.50.300">
    <property type="entry name" value="P-loop containing nucleotide triphosphate hydrolases"/>
    <property type="match status" value="1"/>
</dbReference>
<accession>A0A9D3NFE4</accession>
<keyword evidence="9" id="KW-0472">Membrane</keyword>
<comment type="subcellular location">
    <subcellularLocation>
        <location evidence="2">Golgi apparatus membrane</location>
        <topology evidence="2">Single-pass type II membrane protein</topology>
    </subcellularLocation>
</comment>
<name>A0A9D3NFE4_9TELE</name>
<keyword evidence="11" id="KW-0325">Glycoprotein</keyword>
<dbReference type="InterPro" id="IPR027417">
    <property type="entry name" value="P-loop_NTPase"/>
</dbReference>
<evidence type="ECO:0000256" key="1">
    <source>
        <dbReference type="ARBA" id="ARBA00003886"/>
    </source>
</evidence>
<proteinExistence type="inferred from homology"/>
<dbReference type="GO" id="GO:0008476">
    <property type="term" value="F:protein-tyrosine sulfotransferase activity"/>
    <property type="evidence" value="ECO:0007669"/>
    <property type="project" value="UniProtKB-EC"/>
</dbReference>
<keyword evidence="4 13" id="KW-0808">Transferase</keyword>